<proteinExistence type="predicted"/>
<organism evidence="2 3">
    <name type="scientific">Bacillus salipaludis</name>
    <dbReference type="NCBI Taxonomy" id="2547811"/>
    <lineage>
        <taxon>Bacteria</taxon>
        <taxon>Bacillati</taxon>
        <taxon>Bacillota</taxon>
        <taxon>Bacilli</taxon>
        <taxon>Bacillales</taxon>
        <taxon>Bacillaceae</taxon>
        <taxon>Bacillus</taxon>
    </lineage>
</organism>
<evidence type="ECO:0000313" key="2">
    <source>
        <dbReference type="EMBL" id="TDK61772.1"/>
    </source>
</evidence>
<comment type="caution">
    <text evidence="2">The sequence shown here is derived from an EMBL/GenBank/DDBJ whole genome shotgun (WGS) entry which is preliminary data.</text>
</comment>
<dbReference type="InterPro" id="IPR026369">
    <property type="entry name" value="CxxC_20_CxxC"/>
</dbReference>
<keyword evidence="1" id="KW-0812">Transmembrane</keyword>
<dbReference type="Proteomes" id="UP000295132">
    <property type="component" value="Unassembled WGS sequence"/>
</dbReference>
<evidence type="ECO:0008006" key="4">
    <source>
        <dbReference type="Google" id="ProtNLM"/>
    </source>
</evidence>
<name>A0A4R5VUL7_9BACI</name>
<dbReference type="RefSeq" id="WP_133334617.1">
    <property type="nucleotide sequence ID" value="NZ_SMYO01000005.1"/>
</dbReference>
<keyword evidence="1" id="KW-1133">Transmembrane helix</keyword>
<feature type="transmembrane region" description="Helical" evidence="1">
    <location>
        <begin position="47"/>
        <end position="66"/>
    </location>
</feature>
<keyword evidence="1" id="KW-0472">Membrane</keyword>
<dbReference type="EMBL" id="SMYO01000005">
    <property type="protein sequence ID" value="TDK61772.1"/>
    <property type="molecule type" value="Genomic_DNA"/>
</dbReference>
<protein>
    <recommendedName>
        <fullName evidence="4">CXXC-20-CXXC protein</fullName>
    </recommendedName>
</protein>
<dbReference type="NCBIfam" id="TIGR04104">
    <property type="entry name" value="cxxc_20_cxxc"/>
    <property type="match status" value="1"/>
</dbReference>
<reference evidence="2 3" key="1">
    <citation type="submission" date="2019-03" db="EMBL/GenBank/DDBJ databases">
        <title>Bacillus niacini sp. nov. a Nicotinate-Metabolizing Mesophile Isolated from Soil.</title>
        <authorList>
            <person name="Zhang G."/>
        </authorList>
    </citation>
    <scope>NUCLEOTIDE SEQUENCE [LARGE SCALE GENOMIC DNA]</scope>
    <source>
        <strain evidence="2 3">WN066</strain>
    </source>
</reference>
<feature type="transmembrane region" description="Helical" evidence="1">
    <location>
        <begin position="72"/>
        <end position="93"/>
    </location>
</feature>
<sequence length="102" mass="11726">MGIQKCESCGNQFRWKEIIRQESGLGFKPLACGRCGLEHHITLQTKLIPGLVFAVFIFFSFFISNVPYAMRLSLFGLFLLLSILNLLIFPYYAKYKAVKNQK</sequence>
<accession>A0A4R5VUL7</accession>
<gene>
    <name evidence="2" type="ORF">E2K98_12850</name>
</gene>
<evidence type="ECO:0000313" key="3">
    <source>
        <dbReference type="Proteomes" id="UP000295132"/>
    </source>
</evidence>
<evidence type="ECO:0000256" key="1">
    <source>
        <dbReference type="SAM" id="Phobius"/>
    </source>
</evidence>
<dbReference type="AlphaFoldDB" id="A0A4R5VUL7"/>